<dbReference type="InterPro" id="IPR029045">
    <property type="entry name" value="ClpP/crotonase-like_dom_sf"/>
</dbReference>
<sequence length="307" mass="32418">MNPISHARPSLLNPRFGHRFMCLALCVLVAGGLNLMGSGWAVADTGSVQLTDGVIPTVAKPVVHLLKLRTVDTEGGMIDPGLTAYVERVVEEADSAGIDALVFDIDTFGGRVDAATIIRDAILDADLLTIAFINNRAISAGALISLACDKIVMVKGGTIGASTPVSGGGEKAGDKYVSVMRAEMRATAERTDRDTEIAEAMVDERIYIPGFSDEVGQPATLTTEQALQYGIADETAGSLQQMLEIYDLGDAKVVEIEINWAERVVRLLTHPIVTSILLSVAIFGLIAEVRTPGWGLGGSLALMALAL</sequence>
<reference evidence="2" key="1">
    <citation type="submission" date="2018-05" db="EMBL/GenBank/DDBJ databases">
        <authorList>
            <person name="Lanie J.A."/>
            <person name="Ng W.-L."/>
            <person name="Kazmierczak K.M."/>
            <person name="Andrzejewski T.M."/>
            <person name="Davidsen T.M."/>
            <person name="Wayne K.J."/>
            <person name="Tettelin H."/>
            <person name="Glass J.I."/>
            <person name="Rusch D."/>
            <person name="Podicherti R."/>
            <person name="Tsui H.-C.T."/>
            <person name="Winkler M.E."/>
        </authorList>
    </citation>
    <scope>NUCLEOTIDE SEQUENCE</scope>
</reference>
<evidence type="ECO:0000313" key="2">
    <source>
        <dbReference type="EMBL" id="SVC64476.1"/>
    </source>
</evidence>
<proteinExistence type="predicted"/>
<feature type="non-terminal residue" evidence="2">
    <location>
        <position position="307"/>
    </location>
</feature>
<dbReference type="Gene3D" id="3.90.226.10">
    <property type="entry name" value="2-enoyl-CoA Hydratase, Chain A, domain 1"/>
    <property type="match status" value="1"/>
</dbReference>
<dbReference type="GO" id="GO:0005886">
    <property type="term" value="C:plasma membrane"/>
    <property type="evidence" value="ECO:0007669"/>
    <property type="project" value="TreeGrafter"/>
</dbReference>
<dbReference type="Pfam" id="PF25145">
    <property type="entry name" value="NfeD1b_N"/>
    <property type="match status" value="1"/>
</dbReference>
<dbReference type="CDD" id="cd07021">
    <property type="entry name" value="Clp_protease_NfeD_like"/>
    <property type="match status" value="1"/>
</dbReference>
<gene>
    <name evidence="2" type="ORF">METZ01_LOCUS317330</name>
</gene>
<feature type="domain" description="NfeD1b N-terminal" evidence="1">
    <location>
        <begin position="78"/>
        <end position="255"/>
    </location>
</feature>
<name>A0A382NTT1_9ZZZZ</name>
<dbReference type="PANTHER" id="PTHR33507">
    <property type="entry name" value="INNER MEMBRANE PROTEIN YBBJ"/>
    <property type="match status" value="1"/>
</dbReference>
<evidence type="ECO:0000259" key="1">
    <source>
        <dbReference type="Pfam" id="PF25145"/>
    </source>
</evidence>
<accession>A0A382NTT1</accession>
<dbReference type="AlphaFoldDB" id="A0A382NTT1"/>
<dbReference type="PANTHER" id="PTHR33507:SF3">
    <property type="entry name" value="INNER MEMBRANE PROTEIN YBBJ"/>
    <property type="match status" value="1"/>
</dbReference>
<organism evidence="2">
    <name type="scientific">marine metagenome</name>
    <dbReference type="NCBI Taxonomy" id="408172"/>
    <lineage>
        <taxon>unclassified sequences</taxon>
        <taxon>metagenomes</taxon>
        <taxon>ecological metagenomes</taxon>
    </lineage>
</organism>
<protein>
    <recommendedName>
        <fullName evidence="1">NfeD1b N-terminal domain-containing protein</fullName>
    </recommendedName>
</protein>
<dbReference type="EMBL" id="UINC01102671">
    <property type="protein sequence ID" value="SVC64476.1"/>
    <property type="molecule type" value="Genomic_DNA"/>
</dbReference>
<dbReference type="SUPFAM" id="SSF52096">
    <property type="entry name" value="ClpP/crotonase"/>
    <property type="match status" value="1"/>
</dbReference>
<dbReference type="InterPro" id="IPR056738">
    <property type="entry name" value="NfeD1b_N"/>
</dbReference>
<dbReference type="InterPro" id="IPR052165">
    <property type="entry name" value="Membrane_assoc_protease"/>
</dbReference>